<dbReference type="Pfam" id="PF08395">
    <property type="entry name" value="7tm_7"/>
    <property type="match status" value="1"/>
</dbReference>
<comment type="caution">
    <text evidence="7">The sequence shown here is derived from an EMBL/GenBank/DDBJ whole genome shotgun (WGS) entry which is preliminary data.</text>
</comment>
<keyword evidence="8" id="KW-1185">Reference proteome</keyword>
<evidence type="ECO:0000313" key="7">
    <source>
        <dbReference type="EMBL" id="KAL0868768.1"/>
    </source>
</evidence>
<dbReference type="EMBL" id="JBEUOH010000021">
    <property type="protein sequence ID" value="KAL0868768.1"/>
    <property type="molecule type" value="Genomic_DNA"/>
</dbReference>
<accession>A0ABR3HEI4</accession>
<evidence type="ECO:0000256" key="2">
    <source>
        <dbReference type="ARBA" id="ARBA00022475"/>
    </source>
</evidence>
<evidence type="ECO:0000256" key="3">
    <source>
        <dbReference type="ARBA" id="ARBA00022692"/>
    </source>
</evidence>
<feature type="transmembrane region" description="Helical" evidence="6">
    <location>
        <begin position="128"/>
        <end position="145"/>
    </location>
</feature>
<evidence type="ECO:0000256" key="5">
    <source>
        <dbReference type="ARBA" id="ARBA00023136"/>
    </source>
</evidence>
<dbReference type="Proteomes" id="UP001549920">
    <property type="component" value="Unassembled WGS sequence"/>
</dbReference>
<feature type="transmembrane region" description="Helical" evidence="6">
    <location>
        <begin position="13"/>
        <end position="37"/>
    </location>
</feature>
<evidence type="ECO:0000256" key="6">
    <source>
        <dbReference type="SAM" id="Phobius"/>
    </source>
</evidence>
<gene>
    <name evidence="7" type="ORF">ABMA27_008203</name>
</gene>
<keyword evidence="5 6" id="KW-0472">Membrane</keyword>
<evidence type="ECO:0000256" key="4">
    <source>
        <dbReference type="ARBA" id="ARBA00022989"/>
    </source>
</evidence>
<protein>
    <recommendedName>
        <fullName evidence="9">Gustatory receptor</fullName>
    </recommendedName>
</protein>
<dbReference type="InterPro" id="IPR013604">
    <property type="entry name" value="7TM_chemorcpt"/>
</dbReference>
<keyword evidence="2" id="KW-1003">Cell membrane</keyword>
<evidence type="ECO:0000256" key="1">
    <source>
        <dbReference type="ARBA" id="ARBA00004651"/>
    </source>
</evidence>
<evidence type="ECO:0008006" key="9">
    <source>
        <dbReference type="Google" id="ProtNLM"/>
    </source>
</evidence>
<proteinExistence type="predicted"/>
<feature type="transmembrane region" description="Helical" evidence="6">
    <location>
        <begin position="81"/>
        <end position="102"/>
    </location>
</feature>
<evidence type="ECO:0000313" key="8">
    <source>
        <dbReference type="Proteomes" id="UP001549920"/>
    </source>
</evidence>
<comment type="subcellular location">
    <subcellularLocation>
        <location evidence="1">Cell membrane</location>
        <topology evidence="1">Multi-pass membrane protein</topology>
    </subcellularLocation>
</comment>
<sequence length="216" mass="25294">MRFTLFKVVPLDWALPVIILNLWSPDLFLVVYFFVFYSVYCRLKVLNRLVYISGGEHIMLNLDIYKSIADTLHVVKKYYNIIYVLIIILITPSLIFATYTGLVRFKNFGETDTYIGYLVRMIFNVERFILLSSSAVSAGLVISAVEDLKLILLDRILRERETDHEPQLQIFLDYVSSRPLRFTLFKVVPMDWSLPVLILNLCITYQIIIVQFTNIY</sequence>
<name>A0ABR3HEI4_LOXSC</name>
<reference evidence="7 8" key="1">
    <citation type="submission" date="2024-06" db="EMBL/GenBank/DDBJ databases">
        <title>A chromosome-level genome assembly of beet webworm, Loxostege sticticalis.</title>
        <authorList>
            <person name="Zhang Y."/>
        </authorList>
    </citation>
    <scope>NUCLEOTIDE SEQUENCE [LARGE SCALE GENOMIC DNA]</scope>
    <source>
        <strain evidence="7">AQ026</strain>
        <tissue evidence="7">Whole body</tissue>
    </source>
</reference>
<organism evidence="7 8">
    <name type="scientific">Loxostege sticticalis</name>
    <name type="common">Beet webworm moth</name>
    <dbReference type="NCBI Taxonomy" id="481309"/>
    <lineage>
        <taxon>Eukaryota</taxon>
        <taxon>Metazoa</taxon>
        <taxon>Ecdysozoa</taxon>
        <taxon>Arthropoda</taxon>
        <taxon>Hexapoda</taxon>
        <taxon>Insecta</taxon>
        <taxon>Pterygota</taxon>
        <taxon>Neoptera</taxon>
        <taxon>Endopterygota</taxon>
        <taxon>Lepidoptera</taxon>
        <taxon>Glossata</taxon>
        <taxon>Ditrysia</taxon>
        <taxon>Pyraloidea</taxon>
        <taxon>Crambidae</taxon>
        <taxon>Pyraustinae</taxon>
        <taxon>Loxostege</taxon>
    </lineage>
</organism>
<feature type="transmembrane region" description="Helical" evidence="6">
    <location>
        <begin position="192"/>
        <end position="212"/>
    </location>
</feature>
<keyword evidence="4 6" id="KW-1133">Transmembrane helix</keyword>
<keyword evidence="3 6" id="KW-0812">Transmembrane</keyword>